<dbReference type="AlphaFoldDB" id="A0A0C9TW02"/>
<organism evidence="1 2">
    <name type="scientific">Paxillus involutus ATCC 200175</name>
    <dbReference type="NCBI Taxonomy" id="664439"/>
    <lineage>
        <taxon>Eukaryota</taxon>
        <taxon>Fungi</taxon>
        <taxon>Dikarya</taxon>
        <taxon>Basidiomycota</taxon>
        <taxon>Agaricomycotina</taxon>
        <taxon>Agaricomycetes</taxon>
        <taxon>Agaricomycetidae</taxon>
        <taxon>Boletales</taxon>
        <taxon>Paxilineae</taxon>
        <taxon>Paxillaceae</taxon>
        <taxon>Paxillus</taxon>
    </lineage>
</organism>
<dbReference type="Pfam" id="PF18759">
    <property type="entry name" value="Plavaka"/>
    <property type="match status" value="1"/>
</dbReference>
<dbReference type="EMBL" id="KN819371">
    <property type="protein sequence ID" value="KIJ11912.1"/>
    <property type="molecule type" value="Genomic_DNA"/>
</dbReference>
<keyword evidence="2" id="KW-1185">Reference proteome</keyword>
<dbReference type="HOGENOM" id="CLU_006344_4_2_1"/>
<proteinExistence type="predicted"/>
<gene>
    <name evidence="1" type="ORF">PAXINDRAFT_83783</name>
</gene>
<dbReference type="InterPro" id="IPR041078">
    <property type="entry name" value="Plavaka"/>
</dbReference>
<reference evidence="1 2" key="1">
    <citation type="submission" date="2014-06" db="EMBL/GenBank/DDBJ databases">
        <authorList>
            <consortium name="DOE Joint Genome Institute"/>
            <person name="Kuo A."/>
            <person name="Kohler A."/>
            <person name="Nagy L.G."/>
            <person name="Floudas D."/>
            <person name="Copeland A."/>
            <person name="Barry K.W."/>
            <person name="Cichocki N."/>
            <person name="Veneault-Fourrey C."/>
            <person name="LaButti K."/>
            <person name="Lindquist E.A."/>
            <person name="Lipzen A."/>
            <person name="Lundell T."/>
            <person name="Morin E."/>
            <person name="Murat C."/>
            <person name="Sun H."/>
            <person name="Tunlid A."/>
            <person name="Henrissat B."/>
            <person name="Grigoriev I.V."/>
            <person name="Hibbett D.S."/>
            <person name="Martin F."/>
            <person name="Nordberg H.P."/>
            <person name="Cantor M.N."/>
            <person name="Hua S.X."/>
        </authorList>
    </citation>
    <scope>NUCLEOTIDE SEQUENCE [LARGE SCALE GENOMIC DNA]</scope>
    <source>
        <strain evidence="1 2">ATCC 200175</strain>
    </source>
</reference>
<accession>A0A0C9TW02</accession>
<dbReference type="Proteomes" id="UP000053647">
    <property type="component" value="Unassembled WGS sequence"/>
</dbReference>
<evidence type="ECO:0000313" key="2">
    <source>
        <dbReference type="Proteomes" id="UP000053647"/>
    </source>
</evidence>
<reference evidence="2" key="2">
    <citation type="submission" date="2015-01" db="EMBL/GenBank/DDBJ databases">
        <title>Evolutionary Origins and Diversification of the Mycorrhizal Mutualists.</title>
        <authorList>
            <consortium name="DOE Joint Genome Institute"/>
            <consortium name="Mycorrhizal Genomics Consortium"/>
            <person name="Kohler A."/>
            <person name="Kuo A."/>
            <person name="Nagy L.G."/>
            <person name="Floudas D."/>
            <person name="Copeland A."/>
            <person name="Barry K.W."/>
            <person name="Cichocki N."/>
            <person name="Veneault-Fourrey C."/>
            <person name="LaButti K."/>
            <person name="Lindquist E.A."/>
            <person name="Lipzen A."/>
            <person name="Lundell T."/>
            <person name="Morin E."/>
            <person name="Murat C."/>
            <person name="Riley R."/>
            <person name="Ohm R."/>
            <person name="Sun H."/>
            <person name="Tunlid A."/>
            <person name="Henrissat B."/>
            <person name="Grigoriev I.V."/>
            <person name="Hibbett D.S."/>
            <person name="Martin F."/>
        </authorList>
    </citation>
    <scope>NUCLEOTIDE SEQUENCE [LARGE SCALE GENOMIC DNA]</scope>
    <source>
        <strain evidence="2">ATCC 200175</strain>
    </source>
</reference>
<sequence>MAETLFEKILKMQEEQGLNPWAPFSDIEEWDLVKWLFKHVGQTGMEEFTKLPIVSHLNTSFKSSYTLLKAVDKLPRASEWNLEAVSIKGDLYEEEVELWMQNPLDCIRELMANPTFADSVSFEPQRVFDDDEGRLRQYDEMWTGDWWWEMQGRLPPGAVVAPVILASDKTSLSQFRGDQEVWPVYLTLGNISKDVRRQPSMHASVLLGYLPTTKLECFSEAQRSVERYRLFHYCMAQILEPLISAGKEGVLVTCPDGQVRRLHTILAAYVADFPEQCLIACCKESRCPKCQVGRKERGDLLVPVPRTKDDTLRNMEKHQQGLSTKEEYDGKLGLRAVYEPFWAHLPHSDIFACIAPDILHQLHKGVFKDHVVSWCTEIIGAKELDMRFKAMTPYAGLRHFKKGISKRKQWTGADQKELQRVFLGVIAGAVDERVLAAVRGILDFIYYAQYQSHTEASLEKMEDSLKLFHENKQAFVDLGVRDHFNIPKLHSMVHYATSIRLLGSADGLNTELPERLHIDLAKRAYRASNRRDYVIQMTRWLQRQDSIYLQDLYLAWHPEVVQSRMGSAEIDEGLGEDSDADSQPGTSLRVRQLTRFVMVDHSRGYYLPSTCPLPNIPISAIQDGHRAPLLIPALDTFLREAFPLAHNHIQVRPYDHLDVFKYVSILAPSRHHLSDTKRFFKIRAAPEAPPRDARKKPTPAVFDMALVIEDPVIWDGVGMQGNSIIPIRGRVGQIKVIFKLPSFLGKTKHPLVYIHWFRPLQSFDNHSCMFRLTRSSRNRGPHAVVVPIDRILRPCHLIPQWGDEATSREIDDIDSFLLNPYIDLDLFDMLADR</sequence>
<name>A0A0C9TW02_PAXIN</name>
<protein>
    <submittedName>
        <fullName evidence="1">Uncharacterized protein</fullName>
    </submittedName>
</protein>
<evidence type="ECO:0000313" key="1">
    <source>
        <dbReference type="EMBL" id="KIJ11912.1"/>
    </source>
</evidence>
<dbReference type="OrthoDB" id="2418900at2759"/>